<dbReference type="PROSITE" id="PS51257">
    <property type="entry name" value="PROKAR_LIPOPROTEIN"/>
    <property type="match status" value="1"/>
</dbReference>
<keyword evidence="2" id="KW-0449">Lipoprotein</keyword>
<dbReference type="OrthoDB" id="7870381at2"/>
<comment type="caution">
    <text evidence="2">The sequence shown here is derived from an EMBL/GenBank/DDBJ whole genome shotgun (WGS) entry which is preliminary data.</text>
</comment>
<name>A0A921TEI9_9RHOB</name>
<protein>
    <submittedName>
        <fullName evidence="2">Prokaryotic membrane lipoprotein lipid attachment site domain containing protein</fullName>
    </submittedName>
</protein>
<evidence type="ECO:0000313" key="3">
    <source>
        <dbReference type="Proteomes" id="UP000698242"/>
    </source>
</evidence>
<organism evidence="2 3">
    <name type="scientific">Profundibacterium mesophilum KAUST100406-0324</name>
    <dbReference type="NCBI Taxonomy" id="1037889"/>
    <lineage>
        <taxon>Bacteria</taxon>
        <taxon>Pseudomonadati</taxon>
        <taxon>Pseudomonadota</taxon>
        <taxon>Alphaproteobacteria</taxon>
        <taxon>Rhodobacterales</taxon>
        <taxon>Roseobacteraceae</taxon>
        <taxon>Profundibacterium</taxon>
    </lineage>
</organism>
<gene>
    <name evidence="2" type="ORF">PMES_00267</name>
</gene>
<dbReference type="AlphaFoldDB" id="A0A921TEI9"/>
<proteinExistence type="predicted"/>
<keyword evidence="3" id="KW-1185">Reference proteome</keyword>
<reference evidence="2" key="1">
    <citation type="submission" date="2013-03" db="EMBL/GenBank/DDBJ databases">
        <title>Genome Sequence of the Profundibacterium mesophilum strain KAUST100406-0324T from Red Sea, a novel genus in the family Rhodobacteraceae.</title>
        <authorList>
            <person name="Essack M."/>
            <person name="Alam I."/>
            <person name="Lafi F."/>
            <person name="Alawi W."/>
            <person name="Kamanu F."/>
            <person name="Al-Suwailem A."/>
            <person name="Lee O.O."/>
            <person name="Xu Y."/>
            <person name="Bajic V."/>
            <person name="Qian P.-Y."/>
            <person name="Archer J."/>
        </authorList>
    </citation>
    <scope>NUCLEOTIDE SEQUENCE</scope>
    <source>
        <strain evidence="2">KAUST100406-0324</strain>
    </source>
</reference>
<feature type="chain" id="PRO_5037387813" evidence="1">
    <location>
        <begin position="23"/>
        <end position="116"/>
    </location>
</feature>
<sequence>MHSPLRNVAALALIAAGLAACAPTPRVGEGTPEAPNVRHFASTQSFGNGARWHLFLFDPSQPRSLDTRLTLARRAIEREPDCRWVDAPRDQIEEQTRDQGARYTQSVLAAPLRCKG</sequence>
<dbReference type="RefSeq" id="WP_159963733.1">
    <property type="nucleotide sequence ID" value="NZ_APKE01000004.1"/>
</dbReference>
<feature type="signal peptide" evidence="1">
    <location>
        <begin position="1"/>
        <end position="22"/>
    </location>
</feature>
<evidence type="ECO:0000313" key="2">
    <source>
        <dbReference type="EMBL" id="KAF0677356.1"/>
    </source>
</evidence>
<evidence type="ECO:0000256" key="1">
    <source>
        <dbReference type="SAM" id="SignalP"/>
    </source>
</evidence>
<keyword evidence="1" id="KW-0732">Signal</keyword>
<dbReference type="EMBL" id="APKE01000004">
    <property type="protein sequence ID" value="KAF0677356.1"/>
    <property type="molecule type" value="Genomic_DNA"/>
</dbReference>
<dbReference type="Proteomes" id="UP000698242">
    <property type="component" value="Unassembled WGS sequence"/>
</dbReference>
<accession>A0A921TEI9</accession>